<comment type="caution">
    <text evidence="2">The sequence shown here is derived from an EMBL/GenBank/DDBJ whole genome shotgun (WGS) entry which is preliminary data.</text>
</comment>
<gene>
    <name evidence="2" type="ORF">BpHYR1_007812</name>
</gene>
<evidence type="ECO:0000256" key="1">
    <source>
        <dbReference type="SAM" id="MobiDB-lite"/>
    </source>
</evidence>
<dbReference type="EMBL" id="REGN01006103">
    <property type="protein sequence ID" value="RNA10832.1"/>
    <property type="molecule type" value="Genomic_DNA"/>
</dbReference>
<evidence type="ECO:0000313" key="3">
    <source>
        <dbReference type="Proteomes" id="UP000276133"/>
    </source>
</evidence>
<keyword evidence="3" id="KW-1185">Reference proteome</keyword>
<sequence>MTGPPIEFAVPMQYLPVYFSQKRPKTRKNPQKSSATPNPPIFDQNKITSSEYRAFNSPSVNVSIE</sequence>
<proteinExistence type="predicted"/>
<dbReference type="AlphaFoldDB" id="A0A3M7QHV8"/>
<protein>
    <submittedName>
        <fullName evidence="2">Uncharacterized protein</fullName>
    </submittedName>
</protein>
<feature type="region of interest" description="Disordered" evidence="1">
    <location>
        <begin position="22"/>
        <end position="45"/>
    </location>
</feature>
<accession>A0A3M7QHV8</accession>
<evidence type="ECO:0000313" key="2">
    <source>
        <dbReference type="EMBL" id="RNA10832.1"/>
    </source>
</evidence>
<reference evidence="2 3" key="1">
    <citation type="journal article" date="2018" name="Sci. Rep.">
        <title>Genomic signatures of local adaptation to the degree of environmental predictability in rotifers.</title>
        <authorList>
            <person name="Franch-Gras L."/>
            <person name="Hahn C."/>
            <person name="Garcia-Roger E.M."/>
            <person name="Carmona M.J."/>
            <person name="Serra M."/>
            <person name="Gomez A."/>
        </authorList>
    </citation>
    <scope>NUCLEOTIDE SEQUENCE [LARGE SCALE GENOMIC DNA]</scope>
    <source>
        <strain evidence="2">HYR1</strain>
    </source>
</reference>
<organism evidence="2 3">
    <name type="scientific">Brachionus plicatilis</name>
    <name type="common">Marine rotifer</name>
    <name type="synonym">Brachionus muelleri</name>
    <dbReference type="NCBI Taxonomy" id="10195"/>
    <lineage>
        <taxon>Eukaryota</taxon>
        <taxon>Metazoa</taxon>
        <taxon>Spiralia</taxon>
        <taxon>Gnathifera</taxon>
        <taxon>Rotifera</taxon>
        <taxon>Eurotatoria</taxon>
        <taxon>Monogononta</taxon>
        <taxon>Pseudotrocha</taxon>
        <taxon>Ploima</taxon>
        <taxon>Brachionidae</taxon>
        <taxon>Brachionus</taxon>
    </lineage>
</organism>
<name>A0A3M7QHV8_BRAPC</name>
<dbReference type="Proteomes" id="UP000276133">
    <property type="component" value="Unassembled WGS sequence"/>
</dbReference>